<organism evidence="1 2">
    <name type="scientific">Schleiferilactobacillus harbinensis DSM 16991</name>
    <dbReference type="NCBI Taxonomy" id="1122147"/>
    <lineage>
        <taxon>Bacteria</taxon>
        <taxon>Bacillati</taxon>
        <taxon>Bacillota</taxon>
        <taxon>Bacilli</taxon>
        <taxon>Lactobacillales</taxon>
        <taxon>Lactobacillaceae</taxon>
        <taxon>Schleiferilactobacillus</taxon>
    </lineage>
</organism>
<evidence type="ECO:0000313" key="2">
    <source>
        <dbReference type="Proteomes" id="UP000050949"/>
    </source>
</evidence>
<protein>
    <submittedName>
        <fullName evidence="1">Uncharacterized protein</fullName>
    </submittedName>
</protein>
<comment type="caution">
    <text evidence="1">The sequence shown here is derived from an EMBL/GenBank/DDBJ whole genome shotgun (WGS) entry which is preliminary data.</text>
</comment>
<dbReference type="Proteomes" id="UP000050949">
    <property type="component" value="Unassembled WGS sequence"/>
</dbReference>
<dbReference type="EMBL" id="AZFW01000032">
    <property type="protein sequence ID" value="KRM28352.1"/>
    <property type="molecule type" value="Genomic_DNA"/>
</dbReference>
<proteinExistence type="predicted"/>
<dbReference type="PATRIC" id="fig|1122147.4.peg.1883"/>
<dbReference type="RefSeq" id="WP_152319483.1">
    <property type="nucleotide sequence ID" value="NZ_AZFW01000032.1"/>
</dbReference>
<dbReference type="AlphaFoldDB" id="A0A0R1XEB3"/>
<gene>
    <name evidence="1" type="ORF">FC91_GL001815</name>
</gene>
<accession>A0A0R1XEB3</accession>
<sequence>MHEFSAKPFTVTQSDDYRQWEETRWRIVNTETGEVVDDAQGYGYKTAPKAYAAFGYKQKPKKHRKKPLKLAKTVQAWTNKHSDFSEDLSDLIFQALKAGNSGQTISQLIMDAYTKYVATLPAAEQPKFSGADFRRHWTA</sequence>
<dbReference type="eggNOG" id="ENOG5030AUI">
    <property type="taxonomic scope" value="Bacteria"/>
</dbReference>
<name>A0A0R1XEB3_9LACO</name>
<reference evidence="1 2" key="1">
    <citation type="journal article" date="2015" name="Genome Announc.">
        <title>Expanding the biotechnology potential of lactobacilli through comparative genomics of 213 strains and associated genera.</title>
        <authorList>
            <person name="Sun Z."/>
            <person name="Harris H.M."/>
            <person name="McCann A."/>
            <person name="Guo C."/>
            <person name="Argimon S."/>
            <person name="Zhang W."/>
            <person name="Yang X."/>
            <person name="Jeffery I.B."/>
            <person name="Cooney J.C."/>
            <person name="Kagawa T.F."/>
            <person name="Liu W."/>
            <person name="Song Y."/>
            <person name="Salvetti E."/>
            <person name="Wrobel A."/>
            <person name="Rasinkangas P."/>
            <person name="Parkhill J."/>
            <person name="Rea M.C."/>
            <person name="O'Sullivan O."/>
            <person name="Ritari J."/>
            <person name="Douillard F.P."/>
            <person name="Paul Ross R."/>
            <person name="Yang R."/>
            <person name="Briner A.E."/>
            <person name="Felis G.E."/>
            <person name="de Vos W.M."/>
            <person name="Barrangou R."/>
            <person name="Klaenhammer T.R."/>
            <person name="Caufield P.W."/>
            <person name="Cui Y."/>
            <person name="Zhang H."/>
            <person name="O'Toole P.W."/>
        </authorList>
    </citation>
    <scope>NUCLEOTIDE SEQUENCE [LARGE SCALE GENOMIC DNA]</scope>
    <source>
        <strain evidence="1 2">DSM 16991</strain>
    </source>
</reference>
<evidence type="ECO:0000313" key="1">
    <source>
        <dbReference type="EMBL" id="KRM28352.1"/>
    </source>
</evidence>